<evidence type="ECO:0000256" key="3">
    <source>
        <dbReference type="ARBA" id="ARBA00022801"/>
    </source>
</evidence>
<keyword evidence="2 5" id="KW-0645">Protease</keyword>
<dbReference type="Proteomes" id="UP000230232">
    <property type="component" value="Unassembled WGS sequence"/>
</dbReference>
<dbReference type="AlphaFoldDB" id="A0A2H0R4H0"/>
<evidence type="ECO:0000259" key="7">
    <source>
        <dbReference type="Pfam" id="PF00082"/>
    </source>
</evidence>
<evidence type="ECO:0000256" key="2">
    <source>
        <dbReference type="ARBA" id="ARBA00022670"/>
    </source>
</evidence>
<accession>A0A2H0R4H0</accession>
<dbReference type="InterPro" id="IPR022398">
    <property type="entry name" value="Peptidase_S8_His-AS"/>
</dbReference>
<evidence type="ECO:0000313" key="9">
    <source>
        <dbReference type="Proteomes" id="UP000230232"/>
    </source>
</evidence>
<feature type="active site" description="Charge relay system" evidence="5">
    <location>
        <position position="132"/>
    </location>
</feature>
<feature type="domain" description="Peptidase S8/S53" evidence="7">
    <location>
        <begin position="123"/>
        <end position="365"/>
    </location>
</feature>
<evidence type="ECO:0000256" key="5">
    <source>
        <dbReference type="PROSITE-ProRule" id="PRU01240"/>
    </source>
</evidence>
<feature type="active site" description="Charge relay system" evidence="5">
    <location>
        <position position="328"/>
    </location>
</feature>
<comment type="caution">
    <text evidence="8">The sequence shown here is derived from an EMBL/GenBank/DDBJ whole genome shotgun (WGS) entry which is preliminary data.</text>
</comment>
<proteinExistence type="inferred from homology"/>
<evidence type="ECO:0000256" key="6">
    <source>
        <dbReference type="SAM" id="SignalP"/>
    </source>
</evidence>
<dbReference type="EMBL" id="PCXO01000005">
    <property type="protein sequence ID" value="PIR41419.1"/>
    <property type="molecule type" value="Genomic_DNA"/>
</dbReference>
<protein>
    <recommendedName>
        <fullName evidence="7">Peptidase S8/S53 domain-containing protein</fullName>
    </recommendedName>
</protein>
<dbReference type="PROSITE" id="PS51892">
    <property type="entry name" value="SUBTILASE"/>
    <property type="match status" value="1"/>
</dbReference>
<dbReference type="InterPro" id="IPR023827">
    <property type="entry name" value="Peptidase_S8_Asp-AS"/>
</dbReference>
<dbReference type="InterPro" id="IPR015500">
    <property type="entry name" value="Peptidase_S8_subtilisin-rel"/>
</dbReference>
<dbReference type="PROSITE" id="PS00137">
    <property type="entry name" value="SUBTILASE_HIS"/>
    <property type="match status" value="1"/>
</dbReference>
<keyword evidence="3 5" id="KW-0378">Hydrolase</keyword>
<dbReference type="PROSITE" id="PS00136">
    <property type="entry name" value="SUBTILASE_ASP"/>
    <property type="match status" value="1"/>
</dbReference>
<feature type="chain" id="PRO_5013970802" description="Peptidase S8/S53 domain-containing protein" evidence="6">
    <location>
        <begin position="25"/>
        <end position="386"/>
    </location>
</feature>
<dbReference type="InterPro" id="IPR036852">
    <property type="entry name" value="Peptidase_S8/S53_dom_sf"/>
</dbReference>
<dbReference type="InterPro" id="IPR050131">
    <property type="entry name" value="Peptidase_S8_subtilisin-like"/>
</dbReference>
<dbReference type="InterPro" id="IPR000209">
    <property type="entry name" value="Peptidase_S8/S53_dom"/>
</dbReference>
<keyword evidence="6" id="KW-0732">Signal</keyword>
<keyword evidence="4 5" id="KW-0720">Serine protease</keyword>
<dbReference type="PANTHER" id="PTHR43806">
    <property type="entry name" value="PEPTIDASE S8"/>
    <property type="match status" value="1"/>
</dbReference>
<feature type="active site" description="Charge relay system" evidence="5">
    <location>
        <position position="170"/>
    </location>
</feature>
<dbReference type="Gene3D" id="3.40.50.200">
    <property type="entry name" value="Peptidase S8/S53 domain"/>
    <property type="match status" value="1"/>
</dbReference>
<evidence type="ECO:0000313" key="8">
    <source>
        <dbReference type="EMBL" id="PIR41419.1"/>
    </source>
</evidence>
<gene>
    <name evidence="8" type="ORF">COV31_00920</name>
</gene>
<dbReference type="GO" id="GO:0006508">
    <property type="term" value="P:proteolysis"/>
    <property type="evidence" value="ECO:0007669"/>
    <property type="project" value="UniProtKB-KW"/>
</dbReference>
<dbReference type="Pfam" id="PF00082">
    <property type="entry name" value="Peptidase_S8"/>
    <property type="match status" value="1"/>
</dbReference>
<feature type="signal peptide" evidence="6">
    <location>
        <begin position="1"/>
        <end position="24"/>
    </location>
</feature>
<sequence>MKFKKSLLLPMLVFLLILPTSGFSAEKDSSAGRYIVYSDSLFWRNTLGKRHDFKSYFSTGLSEFQVRLVKLFGLKIEPVGTLFVLEEDAVAEEEATAPNYPQARVPWGVSLLGNGLEAVPFGGDKIRVAILDTGVDTDHPDLESRVALCKDFSNPSVAFEDGACEDFNGHGTHVAGIIGANGGSQKVGIYGVAPQAELLVYKTCDSTGKCFADDIAAAIADALKERAQIINLSFGSDADLAILKNAIKATSSKDAIVVSGLGNDGPYPESIDYPAAYSQVLGASAFNIDQEVPDWSSRSSVADFFVLPGVDVQSTWIEGKYNIVSGTSVAAAHLSGLLARYWQIESDTPAKATLDFVKNLVTSSVSKEERDYFGRGFPHDPVSTEE</sequence>
<dbReference type="PANTHER" id="PTHR43806:SF11">
    <property type="entry name" value="CEREVISIN-RELATED"/>
    <property type="match status" value="1"/>
</dbReference>
<reference evidence="8 9" key="1">
    <citation type="submission" date="2017-09" db="EMBL/GenBank/DDBJ databases">
        <title>Depth-based differentiation of microbial function through sediment-hosted aquifers and enrichment of novel symbionts in the deep terrestrial subsurface.</title>
        <authorList>
            <person name="Probst A.J."/>
            <person name="Ladd B."/>
            <person name="Jarett J.K."/>
            <person name="Geller-Mcgrath D.E."/>
            <person name="Sieber C.M."/>
            <person name="Emerson J.B."/>
            <person name="Anantharaman K."/>
            <person name="Thomas B.C."/>
            <person name="Malmstrom R."/>
            <person name="Stieglmeier M."/>
            <person name="Klingl A."/>
            <person name="Woyke T."/>
            <person name="Ryan C.M."/>
            <person name="Banfield J.F."/>
        </authorList>
    </citation>
    <scope>NUCLEOTIDE SEQUENCE [LARGE SCALE GENOMIC DNA]</scope>
    <source>
        <strain evidence="8">CG10_big_fil_rev_8_21_14_0_10_46_23</strain>
    </source>
</reference>
<dbReference type="GO" id="GO:0004252">
    <property type="term" value="F:serine-type endopeptidase activity"/>
    <property type="evidence" value="ECO:0007669"/>
    <property type="project" value="UniProtKB-UniRule"/>
</dbReference>
<comment type="similarity">
    <text evidence="1 5">Belongs to the peptidase S8 family.</text>
</comment>
<evidence type="ECO:0000256" key="4">
    <source>
        <dbReference type="ARBA" id="ARBA00022825"/>
    </source>
</evidence>
<name>A0A2H0R4H0_9BACT</name>
<organism evidence="8 9">
    <name type="scientific">Candidatus Yanofskybacteria bacterium CG10_big_fil_rev_8_21_14_0_10_46_23</name>
    <dbReference type="NCBI Taxonomy" id="1975098"/>
    <lineage>
        <taxon>Bacteria</taxon>
        <taxon>Candidatus Yanofskyibacteriota</taxon>
    </lineage>
</organism>
<dbReference type="SUPFAM" id="SSF52743">
    <property type="entry name" value="Subtilisin-like"/>
    <property type="match status" value="1"/>
</dbReference>
<evidence type="ECO:0000256" key="1">
    <source>
        <dbReference type="ARBA" id="ARBA00011073"/>
    </source>
</evidence>
<dbReference type="PRINTS" id="PR00723">
    <property type="entry name" value="SUBTILISIN"/>
</dbReference>